<protein>
    <submittedName>
        <fullName evidence="2">Uncharacterized protein</fullName>
    </submittedName>
</protein>
<dbReference type="RefSeq" id="WP_118845051.1">
    <property type="nucleotide sequence ID" value="NZ_CP032091.1"/>
</dbReference>
<geneLocation type="plasmid" evidence="2 3">
    <name>unnamed1</name>
</geneLocation>
<name>A0AAD0WEE1_9GAMM</name>
<sequence>MIEATSRQRRNLLLTSVALMFSRHAGVTFGDNLKLLDANCTFLPKLECFLTGLELQILLSGVLANVFVVTIFVFF</sequence>
<keyword evidence="1" id="KW-1133">Transmembrane helix</keyword>
<dbReference type="KEGG" id="pdj:D0907_18975"/>
<keyword evidence="1" id="KW-0472">Membrane</keyword>
<dbReference type="GeneID" id="99507572"/>
<gene>
    <name evidence="2" type="ORF">D0907_18975</name>
</gene>
<accession>A0AAD0WEE1</accession>
<proteinExistence type="predicted"/>
<feature type="transmembrane region" description="Helical" evidence="1">
    <location>
        <begin position="54"/>
        <end position="74"/>
    </location>
</feature>
<dbReference type="Proteomes" id="UP000264605">
    <property type="component" value="Plasmid unnamed1"/>
</dbReference>
<dbReference type="EMBL" id="CP032091">
    <property type="protein sequence ID" value="AXV67390.1"/>
    <property type="molecule type" value="Genomic_DNA"/>
</dbReference>
<keyword evidence="2" id="KW-0614">Plasmid</keyword>
<evidence type="ECO:0000256" key="1">
    <source>
        <dbReference type="SAM" id="Phobius"/>
    </source>
</evidence>
<keyword evidence="1" id="KW-0812">Transmembrane</keyword>
<reference evidence="2 3" key="1">
    <citation type="submission" date="2018-08" db="EMBL/GenBank/DDBJ databases">
        <title>Draft genome sequence of Pseudoalteromonas donghaensis HJ51.</title>
        <authorList>
            <person name="Oh J."/>
            <person name="Roh D."/>
        </authorList>
    </citation>
    <scope>NUCLEOTIDE SEQUENCE [LARGE SCALE GENOMIC DNA]</scope>
    <source>
        <strain evidence="2 3">HJ51</strain>
        <plasmid evidence="2 3">unnamed1</plasmid>
    </source>
</reference>
<dbReference type="AlphaFoldDB" id="A0AAD0WEE1"/>
<evidence type="ECO:0000313" key="3">
    <source>
        <dbReference type="Proteomes" id="UP000264605"/>
    </source>
</evidence>
<evidence type="ECO:0000313" key="2">
    <source>
        <dbReference type="EMBL" id="AXV67390.1"/>
    </source>
</evidence>
<organism evidence="2 3">
    <name type="scientific">Pseudoalteromonas lipolytica</name>
    <dbReference type="NCBI Taxonomy" id="570156"/>
    <lineage>
        <taxon>Bacteria</taxon>
        <taxon>Pseudomonadati</taxon>
        <taxon>Pseudomonadota</taxon>
        <taxon>Gammaproteobacteria</taxon>
        <taxon>Alteromonadales</taxon>
        <taxon>Pseudoalteromonadaceae</taxon>
        <taxon>Pseudoalteromonas</taxon>
    </lineage>
</organism>